<accession>A0A383VDB6</accession>
<keyword evidence="3" id="KW-1185">Reference proteome</keyword>
<dbReference type="Proteomes" id="UP000256970">
    <property type="component" value="Unassembled WGS sequence"/>
</dbReference>
<feature type="compositionally biased region" description="Low complexity" evidence="1">
    <location>
        <begin position="415"/>
        <end position="433"/>
    </location>
</feature>
<feature type="compositionally biased region" description="Low complexity" evidence="1">
    <location>
        <begin position="583"/>
        <end position="596"/>
    </location>
</feature>
<reference evidence="2 3" key="1">
    <citation type="submission" date="2016-10" db="EMBL/GenBank/DDBJ databases">
        <authorList>
            <person name="Cai Z."/>
        </authorList>
    </citation>
    <scope>NUCLEOTIDE SEQUENCE [LARGE SCALE GENOMIC DNA]</scope>
</reference>
<dbReference type="EMBL" id="FNXT01000330">
    <property type="protein sequence ID" value="SZX63548.1"/>
    <property type="molecule type" value="Genomic_DNA"/>
</dbReference>
<gene>
    <name evidence="2" type="ORF">BQ4739_LOCUS4084</name>
</gene>
<dbReference type="AlphaFoldDB" id="A0A383VDB6"/>
<evidence type="ECO:0000313" key="2">
    <source>
        <dbReference type="EMBL" id="SZX63548.1"/>
    </source>
</evidence>
<name>A0A383VDB6_TETOB</name>
<feature type="region of interest" description="Disordered" evidence="1">
    <location>
        <begin position="664"/>
        <end position="687"/>
    </location>
</feature>
<protein>
    <submittedName>
        <fullName evidence="2">Uncharacterized protein</fullName>
    </submittedName>
</protein>
<organism evidence="2 3">
    <name type="scientific">Tetradesmus obliquus</name>
    <name type="common">Green alga</name>
    <name type="synonym">Acutodesmus obliquus</name>
    <dbReference type="NCBI Taxonomy" id="3088"/>
    <lineage>
        <taxon>Eukaryota</taxon>
        <taxon>Viridiplantae</taxon>
        <taxon>Chlorophyta</taxon>
        <taxon>core chlorophytes</taxon>
        <taxon>Chlorophyceae</taxon>
        <taxon>CS clade</taxon>
        <taxon>Sphaeropleales</taxon>
        <taxon>Scenedesmaceae</taxon>
        <taxon>Tetradesmus</taxon>
    </lineage>
</organism>
<feature type="region of interest" description="Disordered" evidence="1">
    <location>
        <begin position="576"/>
        <end position="596"/>
    </location>
</feature>
<feature type="region of interest" description="Disordered" evidence="1">
    <location>
        <begin position="415"/>
        <end position="437"/>
    </location>
</feature>
<evidence type="ECO:0000313" key="3">
    <source>
        <dbReference type="Proteomes" id="UP000256970"/>
    </source>
</evidence>
<proteinExistence type="predicted"/>
<sequence length="902" mass="93147">MSLPRLRPTSSTGPIVGFITTSQETEVQKRLRVNVPTMKEKMMGTDSFEQFQAAVYSKPMLRDDWLEFTSRPWVQGPIDTFFANSHLAAVTAANPLLEAAVDSFIMAGDKALQEGGHVPWLLHAVQQVAGHPGVYITAEAVEAMLGPHHAARLEALTTAALTRPRAVKVVAVLASLLTPEAIHGLMALLQACFTDERINRIMDAAEFVLSDRQRLKHADVALEQLSNAVTDDAILRLIATLDAEADLELLLSTGRQLLGWLLAQPKAMGRALGEVIDDVADMERLQRAVARNDEVMTLDRILKMHKVLTQLSPAASPANISAAASAARSALASGRLQQLAGLISAAASSVTLTEARGWWSTFDRALTPAVVVSLLHLTESLLDGGRIWALLGQPQPMLEMLLVTDEEARAATCRSSCSSSSSGSSFSAAPTSSNDSADDNMSFAGGLAASMKDDSTSWDWSSSSVLGTSLPDGSAAANRSVSELAIAAATAAADAAAAAAAASAPMDGSQDNSGSYVCPASRMFAAGATLSDARLQTLIQHNLAICRQATREQQRHVAHQAAQMLATAAAAAPGSTGLDNMGSSSSSSSADSASLSSPSSLSSLSSHLWELNHLPVTASMYGIDETAADAAAAAADAAVAVAVAAAASSSCSCSYSSSHHEAESAAAHTDDDESAMRNNNKPASAPASWLAEPEALKGLVAAARAVLHPERLPQLLAVLPELLAPQRLAVALALLDSALKIGEHEVPAGPTCDVAAAGDAAVPAKAKCSTTASSSSRPGQVLSLLTAAPQGLLDAAAGAAADLAAAPGSRQQLLHAVDTVLALMTVQEASKATALQAQLLKQSQGGAAAENAAAAADGGVMARARAAVEVPLTQLKLSVSLAGDVLGLWWAFHVAVAPRMRF</sequence>
<evidence type="ECO:0000256" key="1">
    <source>
        <dbReference type="SAM" id="MobiDB-lite"/>
    </source>
</evidence>